<evidence type="ECO:0000313" key="11">
    <source>
        <dbReference type="EMBL" id="KAH0509424.1"/>
    </source>
</evidence>
<evidence type="ECO:0000256" key="8">
    <source>
        <dbReference type="RuleBase" id="RU280814"/>
    </source>
</evidence>
<accession>A0A8J6KUH4</accession>
<evidence type="ECO:0000256" key="7">
    <source>
        <dbReference type="ARBA" id="ARBA00023180"/>
    </source>
</evidence>
<comment type="similarity">
    <text evidence="2 8">Belongs to the anoctamin family.</text>
</comment>
<feature type="transmembrane region" description="Helical" evidence="8">
    <location>
        <begin position="420"/>
        <end position="441"/>
    </location>
</feature>
<dbReference type="InterPro" id="IPR032394">
    <property type="entry name" value="Anoct_dimer"/>
</dbReference>
<dbReference type="GO" id="GO:0046983">
    <property type="term" value="F:protein dimerization activity"/>
    <property type="evidence" value="ECO:0007669"/>
    <property type="project" value="InterPro"/>
</dbReference>
<evidence type="ECO:0000313" key="12">
    <source>
        <dbReference type="Proteomes" id="UP000710432"/>
    </source>
</evidence>
<dbReference type="PANTHER" id="PTHR12308:SF22">
    <property type="entry name" value="ANOCTAMIN-7"/>
    <property type="match status" value="1"/>
</dbReference>
<organism evidence="11 12">
    <name type="scientific">Microtus ochrogaster</name>
    <name type="common">Prairie vole</name>
    <dbReference type="NCBI Taxonomy" id="79684"/>
    <lineage>
        <taxon>Eukaryota</taxon>
        <taxon>Metazoa</taxon>
        <taxon>Chordata</taxon>
        <taxon>Craniata</taxon>
        <taxon>Vertebrata</taxon>
        <taxon>Euteleostomi</taxon>
        <taxon>Mammalia</taxon>
        <taxon>Eutheria</taxon>
        <taxon>Euarchontoglires</taxon>
        <taxon>Glires</taxon>
        <taxon>Rodentia</taxon>
        <taxon>Myomorpha</taxon>
        <taxon>Muroidea</taxon>
        <taxon>Cricetidae</taxon>
        <taxon>Arvicolinae</taxon>
        <taxon>Microtus</taxon>
    </lineage>
</organism>
<protein>
    <recommendedName>
        <fullName evidence="8">Anoctamin</fullName>
    </recommendedName>
</protein>
<dbReference type="AlphaFoldDB" id="A0A8J6KUH4"/>
<keyword evidence="4 8" id="KW-0812">Transmembrane</keyword>
<evidence type="ECO:0000256" key="1">
    <source>
        <dbReference type="ARBA" id="ARBA00004651"/>
    </source>
</evidence>
<keyword evidence="6 8" id="KW-0472">Membrane</keyword>
<evidence type="ECO:0000256" key="4">
    <source>
        <dbReference type="ARBA" id="ARBA00022692"/>
    </source>
</evidence>
<dbReference type="GO" id="GO:0061588">
    <property type="term" value="P:calcium activated phospholipid scrambling"/>
    <property type="evidence" value="ECO:0007669"/>
    <property type="project" value="TreeGrafter"/>
</dbReference>
<keyword evidence="5 8" id="KW-1133">Transmembrane helix</keyword>
<feature type="transmembrane region" description="Helical" evidence="8">
    <location>
        <begin position="222"/>
        <end position="241"/>
    </location>
</feature>
<evidence type="ECO:0000256" key="5">
    <source>
        <dbReference type="ARBA" id="ARBA00022989"/>
    </source>
</evidence>
<gene>
    <name evidence="11" type="ORF">LTLLF_104755</name>
</gene>
<dbReference type="PANTHER" id="PTHR12308">
    <property type="entry name" value="ANOCTAMIN"/>
    <property type="match status" value="1"/>
</dbReference>
<dbReference type="InterPro" id="IPR049452">
    <property type="entry name" value="Anoctamin_TM"/>
</dbReference>
<proteinExistence type="inferred from homology"/>
<evidence type="ECO:0000256" key="2">
    <source>
        <dbReference type="ARBA" id="ARBA00009671"/>
    </source>
</evidence>
<feature type="domain" description="Anoctamin dimerisation" evidence="10">
    <location>
        <begin position="36"/>
        <end position="211"/>
    </location>
</feature>
<keyword evidence="7" id="KW-0325">Glycoprotein</keyword>
<feature type="transmembrane region" description="Helical" evidence="8">
    <location>
        <begin position="331"/>
        <end position="357"/>
    </location>
</feature>
<sequence>MLRKRAREEDNAVLIDMASLEPGNGSSYGSTAHAAEHDVQDKATAVHYVLLRAPWAVLCYYAEDLRLKLPLQEFPNQASNWSATLLEWLGIPNILLEQVPDTPPEYCSCQFKASKLRWFLGSGNQDTFFTSTKRHQILFEILAKTQYGHEKKCFFGIDQLLAEGAFRAAFPLHDGPISAVPENSQVLGLTQRQVLLQYWARWSKWCKYQPLDHVRRYFGEKVALYFAWLGFYTGWLLPAAVVGTVVFLVGCFLVFSDVPTLFMALWAVLFLEYWKRKNATLAYRWDCSDYEDIEERPRPQFAARAPMTALNPITGEDEPYFPEKRRVHRMLAGSVVLMMMVAVVIMCLVSIILYRAIMAVVVSKSENAFLSAWAPRIASLTGSVVNLVFIVILSKVYVVLAQVLTRWEMHRTQTAFEDAFTLKVFIFQFVNFYASPVYIAFFKGRFVGYPGNYHTLFGVRNEECAAGGCLIELAQELLVIMVGKQVINNVQEVLVPKLRGCWQKWYSRRRKAGTGTHPAPWEADYQLLPCEGLFHEYLEMVLQFGFVTIFVAACPLAPLFALLNNWVEIRLDARKFVCEYRRPVAERAQDIGIWFHILAGLTHLAVISNAFLLAFSSDFLPRAYYRWTRAPDLRGFLNFTLARAPSTFAAAHNRTCRYRAFRDDDGHYSQTYWTLLAIRLAFVIVFEVSKISESSFNDSHLAGPLLILSNLSLWHGKDQLGWGFSRQQVVFSIGRLLDLLVPDIPESVEIKVKREYYLAKQALAENEVSTRALSLMLSLATRPTMGLGFCLLSPGSTATKWVKD</sequence>
<feature type="transmembrane region" description="Helical" evidence="8">
    <location>
        <begin position="544"/>
        <end position="567"/>
    </location>
</feature>
<feature type="transmembrane region" description="Helical" evidence="8">
    <location>
        <begin position="377"/>
        <end position="400"/>
    </location>
</feature>
<evidence type="ECO:0000259" key="9">
    <source>
        <dbReference type="Pfam" id="PF04547"/>
    </source>
</evidence>
<comment type="caution">
    <text evidence="11">The sequence shown here is derived from an EMBL/GenBank/DDBJ whole genome shotgun (WGS) entry which is preliminary data.</text>
</comment>
<comment type="caution">
    <text evidence="8">Lacks conserved residue(s) required for the propagation of feature annotation.</text>
</comment>
<dbReference type="Pfam" id="PF04547">
    <property type="entry name" value="Anoctamin"/>
    <property type="match status" value="1"/>
</dbReference>
<reference evidence="11" key="1">
    <citation type="submission" date="2020-03" db="EMBL/GenBank/DDBJ databases">
        <title>Studies in the Genomics of Life Span.</title>
        <authorList>
            <person name="Glass D."/>
        </authorList>
    </citation>
    <scope>NUCLEOTIDE SEQUENCE</scope>
    <source>
        <strain evidence="11">LTLLF</strain>
        <tissue evidence="11">Muscle</tissue>
    </source>
</reference>
<evidence type="ECO:0000256" key="3">
    <source>
        <dbReference type="ARBA" id="ARBA00022475"/>
    </source>
</evidence>
<feature type="transmembrane region" description="Helical" evidence="8">
    <location>
        <begin position="591"/>
        <end position="615"/>
    </location>
</feature>
<dbReference type="Pfam" id="PF16178">
    <property type="entry name" value="Anoct_dimer"/>
    <property type="match status" value="1"/>
</dbReference>
<dbReference type="GO" id="GO:0005886">
    <property type="term" value="C:plasma membrane"/>
    <property type="evidence" value="ECO:0007669"/>
    <property type="project" value="UniProtKB-SubCell"/>
</dbReference>
<feature type="transmembrane region" description="Helical" evidence="8">
    <location>
        <begin position="247"/>
        <end position="271"/>
    </location>
</feature>
<evidence type="ECO:0000256" key="6">
    <source>
        <dbReference type="ARBA" id="ARBA00023136"/>
    </source>
</evidence>
<feature type="domain" description="Anoctamin transmembrane" evidence="9">
    <location>
        <begin position="214"/>
        <end position="688"/>
    </location>
</feature>
<dbReference type="GO" id="GO:0005254">
    <property type="term" value="F:chloride channel activity"/>
    <property type="evidence" value="ECO:0007669"/>
    <property type="project" value="TreeGrafter"/>
</dbReference>
<dbReference type="Proteomes" id="UP000710432">
    <property type="component" value="Unassembled WGS sequence"/>
</dbReference>
<comment type="subcellular location">
    <subcellularLocation>
        <location evidence="1">Cell membrane</location>
        <topology evidence="1">Multi-pass membrane protein</topology>
    </subcellularLocation>
    <subcellularLocation>
        <location evidence="8">Membrane</location>
        <topology evidence="8">Multi-pass membrane protein</topology>
    </subcellularLocation>
</comment>
<evidence type="ECO:0000259" key="10">
    <source>
        <dbReference type="Pfam" id="PF16178"/>
    </source>
</evidence>
<dbReference type="EMBL" id="JAATJU010022900">
    <property type="protein sequence ID" value="KAH0509424.1"/>
    <property type="molecule type" value="Genomic_DNA"/>
</dbReference>
<keyword evidence="3" id="KW-1003">Cell membrane</keyword>
<name>A0A8J6KUH4_MICOH</name>
<dbReference type="InterPro" id="IPR007632">
    <property type="entry name" value="Anoctamin"/>
</dbReference>